<feature type="active site" description="Proton donor/acceptor" evidence="1">
    <location>
        <position position="142"/>
    </location>
</feature>
<comment type="caution">
    <text evidence="2">The sequence shown here is derived from an EMBL/GenBank/DDBJ whole genome shotgun (WGS) entry which is preliminary data.</text>
</comment>
<dbReference type="AlphaFoldDB" id="A0ABD5U092"/>
<gene>
    <name evidence="2" type="ORF">ACFQEV_09320</name>
</gene>
<evidence type="ECO:0000313" key="3">
    <source>
        <dbReference type="Proteomes" id="UP001596408"/>
    </source>
</evidence>
<organism evidence="2 3">
    <name type="scientific">Halopelagius fulvigenes</name>
    <dbReference type="NCBI Taxonomy" id="1198324"/>
    <lineage>
        <taxon>Archaea</taxon>
        <taxon>Methanobacteriati</taxon>
        <taxon>Methanobacteriota</taxon>
        <taxon>Stenosarchaea group</taxon>
        <taxon>Halobacteria</taxon>
        <taxon>Halobacteriales</taxon>
        <taxon>Haloferacaceae</taxon>
    </lineage>
</organism>
<dbReference type="InterPro" id="IPR002220">
    <property type="entry name" value="DapA-like"/>
</dbReference>
<dbReference type="GO" id="GO:0047448">
    <property type="term" value="F:5-dehydro-4-deoxyglucarate dehydratase activity"/>
    <property type="evidence" value="ECO:0007669"/>
    <property type="project" value="UniProtKB-EC"/>
</dbReference>
<dbReference type="CDD" id="cd00408">
    <property type="entry name" value="DHDPS-like"/>
    <property type="match status" value="1"/>
</dbReference>
<dbReference type="GO" id="GO:0008747">
    <property type="term" value="F:N-acetylneuraminate lyase activity"/>
    <property type="evidence" value="ECO:0007669"/>
    <property type="project" value="UniProtKB-EC"/>
</dbReference>
<dbReference type="PIRSF" id="PIRSF001365">
    <property type="entry name" value="DHDPS"/>
    <property type="match status" value="1"/>
</dbReference>
<name>A0ABD5U092_9EURY</name>
<protein>
    <submittedName>
        <fullName evidence="2">Dihydrodipicolinate synthase family protein</fullName>
        <ecNumber evidence="2">4.1.3.3</ecNumber>
        <ecNumber evidence="2">4.2.1.41</ecNumber>
        <ecNumber evidence="2">4.3.3.7</ecNumber>
    </submittedName>
</protein>
<dbReference type="PANTHER" id="PTHR12128">
    <property type="entry name" value="DIHYDRODIPICOLINATE SYNTHASE"/>
    <property type="match status" value="1"/>
</dbReference>
<dbReference type="GO" id="GO:0008840">
    <property type="term" value="F:4-hydroxy-tetrahydrodipicolinate synthase activity"/>
    <property type="evidence" value="ECO:0007669"/>
    <property type="project" value="UniProtKB-EC"/>
</dbReference>
<dbReference type="Pfam" id="PF00701">
    <property type="entry name" value="DHDPS"/>
    <property type="match status" value="1"/>
</dbReference>
<dbReference type="SUPFAM" id="SSF51569">
    <property type="entry name" value="Aldolase"/>
    <property type="match status" value="1"/>
</dbReference>
<dbReference type="SMART" id="SM01130">
    <property type="entry name" value="DHDPS"/>
    <property type="match status" value="1"/>
</dbReference>
<dbReference type="Proteomes" id="UP001596408">
    <property type="component" value="Unassembled WGS sequence"/>
</dbReference>
<reference evidence="2 3" key="1">
    <citation type="journal article" date="2019" name="Int. J. Syst. Evol. Microbiol.">
        <title>The Global Catalogue of Microorganisms (GCM) 10K type strain sequencing project: providing services to taxonomists for standard genome sequencing and annotation.</title>
        <authorList>
            <consortium name="The Broad Institute Genomics Platform"/>
            <consortium name="The Broad Institute Genome Sequencing Center for Infectious Disease"/>
            <person name="Wu L."/>
            <person name="Ma J."/>
        </authorList>
    </citation>
    <scope>NUCLEOTIDE SEQUENCE [LARGE SCALE GENOMIC DNA]</scope>
    <source>
        <strain evidence="2 3">YIM 94188</strain>
    </source>
</reference>
<dbReference type="InterPro" id="IPR013785">
    <property type="entry name" value="Aldolase_TIM"/>
</dbReference>
<dbReference type="RefSeq" id="WP_379695170.1">
    <property type="nucleotide sequence ID" value="NZ_JBHSXH010000011.1"/>
</dbReference>
<dbReference type="EC" id="4.3.3.7" evidence="2"/>
<keyword evidence="2" id="KW-0456">Lyase</keyword>
<evidence type="ECO:0000256" key="1">
    <source>
        <dbReference type="PIRSR" id="PIRSR001365-1"/>
    </source>
</evidence>
<dbReference type="Gene3D" id="3.20.20.70">
    <property type="entry name" value="Aldolase class I"/>
    <property type="match status" value="1"/>
</dbReference>
<dbReference type="EMBL" id="JBHSXH010000011">
    <property type="protein sequence ID" value="MFC6825192.1"/>
    <property type="molecule type" value="Genomic_DNA"/>
</dbReference>
<dbReference type="EC" id="4.1.3.3" evidence="2"/>
<dbReference type="GO" id="GO:0008675">
    <property type="term" value="F:2-dehydro-3-deoxy-phosphogluconate aldolase activity"/>
    <property type="evidence" value="ECO:0007669"/>
    <property type="project" value="UniProtKB-ARBA"/>
</dbReference>
<dbReference type="EC" id="4.2.1.41" evidence="2"/>
<sequence>MSSSDTYLRRRLRGVAVGLLTPFDDELRVAHGKLAENARTLADEGIETFLAAANISEYHSLSQRERVEVTETSVDALPSDACVLAGVGGSTADARELIEAYDRVGVDGMMIMPPDHTYLHERGLLRYYEKLDEATDTPLVPYVKGFDPSVAYLRDLTHIDGVVGIKYALEDPVKLGAGVAAGADDVVWVDGLAEPYAVSFWNEGIEGFSAGVSNFRPEVGLALFDALSDADWERARTIRDLTLPYQNFRDSTGRDNDIPGAVSVSAVKKGLELAGLHGGRVREPIRPLSPEDERRAEELYAQLDDDIERVIG</sequence>
<proteinExistence type="predicted"/>
<feature type="active site" description="Schiff-base intermediate with substrate" evidence="1">
    <location>
        <position position="166"/>
    </location>
</feature>
<keyword evidence="3" id="KW-1185">Reference proteome</keyword>
<dbReference type="PANTHER" id="PTHR12128:SF19">
    <property type="entry name" value="5-DEHYDRO-4-DEOXYGLUCARATE DEHYDRATASE 2-RELATED"/>
    <property type="match status" value="1"/>
</dbReference>
<evidence type="ECO:0000313" key="2">
    <source>
        <dbReference type="EMBL" id="MFC6825192.1"/>
    </source>
</evidence>
<accession>A0ABD5U092</accession>